<dbReference type="Proteomes" id="UP000297535">
    <property type="component" value="Unassembled WGS sequence"/>
</dbReference>
<comment type="caution">
    <text evidence="1">The sequence shown here is derived from an EMBL/GenBank/DDBJ whole genome shotgun (WGS) entry which is preliminary data.</text>
</comment>
<gene>
    <name evidence="1" type="ORF">EU555_18775</name>
</gene>
<accession>A0A4Z0NPN0</accession>
<protein>
    <submittedName>
        <fullName evidence="1">Uncharacterized protein</fullName>
    </submittedName>
</protein>
<dbReference type="EMBL" id="SRLB01000013">
    <property type="protein sequence ID" value="TGD97683.1"/>
    <property type="molecule type" value="Genomic_DNA"/>
</dbReference>
<evidence type="ECO:0000313" key="1">
    <source>
        <dbReference type="EMBL" id="TGD97683.1"/>
    </source>
</evidence>
<evidence type="ECO:0000313" key="2">
    <source>
        <dbReference type="Proteomes" id="UP000297535"/>
    </source>
</evidence>
<name>A0A4Z0NPN0_9HYPH</name>
<reference evidence="1 2" key="1">
    <citation type="submission" date="2019-04" db="EMBL/GenBank/DDBJ databases">
        <authorList>
            <person name="Feng G."/>
            <person name="Zhu H."/>
        </authorList>
    </citation>
    <scope>NUCLEOTIDE SEQUENCE [LARGE SCALE GENOMIC DNA]</scope>
    <source>
        <strain evidence="1 2">6HR-1</strain>
    </source>
</reference>
<keyword evidence="2" id="KW-1185">Reference proteome</keyword>
<dbReference type="RefSeq" id="WP_135416753.1">
    <property type="nucleotide sequence ID" value="NZ_SRLB01000013.1"/>
</dbReference>
<dbReference type="AlphaFoldDB" id="A0A4Z0NPN0"/>
<organism evidence="1 2">
    <name type="scientific">Methylobacterium nonmethylotrophicum</name>
    <dbReference type="NCBI Taxonomy" id="1141884"/>
    <lineage>
        <taxon>Bacteria</taxon>
        <taxon>Pseudomonadati</taxon>
        <taxon>Pseudomonadota</taxon>
        <taxon>Alphaproteobacteria</taxon>
        <taxon>Hyphomicrobiales</taxon>
        <taxon>Methylobacteriaceae</taxon>
        <taxon>Methylobacterium</taxon>
    </lineage>
</organism>
<sequence>MKPDPFSLVLAVTFTARCATIHACRHRPDDVTLVLGLLLALLWNLSGAVVDGQADWPLEPGLTVELASYRPVHD</sequence>
<proteinExistence type="predicted"/>